<dbReference type="Proteomes" id="UP000299102">
    <property type="component" value="Unassembled WGS sequence"/>
</dbReference>
<organism evidence="1 2">
    <name type="scientific">Eumeta variegata</name>
    <name type="common">Bagworm moth</name>
    <name type="synonym">Eumeta japonica</name>
    <dbReference type="NCBI Taxonomy" id="151549"/>
    <lineage>
        <taxon>Eukaryota</taxon>
        <taxon>Metazoa</taxon>
        <taxon>Ecdysozoa</taxon>
        <taxon>Arthropoda</taxon>
        <taxon>Hexapoda</taxon>
        <taxon>Insecta</taxon>
        <taxon>Pterygota</taxon>
        <taxon>Neoptera</taxon>
        <taxon>Endopterygota</taxon>
        <taxon>Lepidoptera</taxon>
        <taxon>Glossata</taxon>
        <taxon>Ditrysia</taxon>
        <taxon>Tineoidea</taxon>
        <taxon>Psychidae</taxon>
        <taxon>Oiketicinae</taxon>
        <taxon>Eumeta</taxon>
    </lineage>
</organism>
<keyword evidence="2" id="KW-1185">Reference proteome</keyword>
<accession>A0A4C1UFE2</accession>
<reference evidence="1 2" key="1">
    <citation type="journal article" date="2019" name="Commun. Biol.">
        <title>The bagworm genome reveals a unique fibroin gene that provides high tensile strength.</title>
        <authorList>
            <person name="Kono N."/>
            <person name="Nakamura H."/>
            <person name="Ohtoshi R."/>
            <person name="Tomita M."/>
            <person name="Numata K."/>
            <person name="Arakawa K."/>
        </authorList>
    </citation>
    <scope>NUCLEOTIDE SEQUENCE [LARGE SCALE GENOMIC DNA]</scope>
</reference>
<dbReference type="EMBL" id="BGZK01000166">
    <property type="protein sequence ID" value="GBP24837.1"/>
    <property type="molecule type" value="Genomic_DNA"/>
</dbReference>
<comment type="caution">
    <text evidence="1">The sequence shown here is derived from an EMBL/GenBank/DDBJ whole genome shotgun (WGS) entry which is preliminary data.</text>
</comment>
<proteinExistence type="predicted"/>
<evidence type="ECO:0000313" key="1">
    <source>
        <dbReference type="EMBL" id="GBP24837.1"/>
    </source>
</evidence>
<dbReference type="AlphaFoldDB" id="A0A4C1UFE2"/>
<name>A0A4C1UFE2_EUMVA</name>
<gene>
    <name evidence="1" type="ORF">EVAR_14170_1</name>
</gene>
<sequence length="109" mass="11978">MKYYTLTEYGREVAASVVALRPVTKSSGGTLPLHLYPIPAREAGDVLVTALGSRVSIGLRPSPTRLPKKLKKIREWRNSPTPRTTTLHVRPLTEKIHSGTPGVAQHSKE</sequence>
<evidence type="ECO:0000313" key="2">
    <source>
        <dbReference type="Proteomes" id="UP000299102"/>
    </source>
</evidence>
<protein>
    <submittedName>
        <fullName evidence="1">Uncharacterized protein</fullName>
    </submittedName>
</protein>